<dbReference type="EMBL" id="JAEVHL010000280">
    <property type="protein sequence ID" value="MBM0279399.1"/>
    <property type="molecule type" value="Genomic_DNA"/>
</dbReference>
<dbReference type="Proteomes" id="UP000622245">
    <property type="component" value="Unassembled WGS sequence"/>
</dbReference>
<organism evidence="1 2">
    <name type="scientific">Micromonospora tarensis</name>
    <dbReference type="NCBI Taxonomy" id="2806100"/>
    <lineage>
        <taxon>Bacteria</taxon>
        <taxon>Bacillati</taxon>
        <taxon>Actinomycetota</taxon>
        <taxon>Actinomycetes</taxon>
        <taxon>Micromonosporales</taxon>
        <taxon>Micromonosporaceae</taxon>
        <taxon>Micromonospora</taxon>
    </lineage>
</organism>
<reference evidence="1 2" key="1">
    <citation type="submission" date="2021-01" db="EMBL/GenBank/DDBJ databases">
        <title>Draft genome sequence of Micromonospora sp. strain STR1s_6.</title>
        <authorList>
            <person name="Karlyshev A."/>
            <person name="Jawad R."/>
        </authorList>
    </citation>
    <scope>NUCLEOTIDE SEQUENCE [LARGE SCALE GENOMIC DNA]</scope>
    <source>
        <strain evidence="1 2">STR1S-6</strain>
    </source>
</reference>
<dbReference type="RefSeq" id="WP_203151713.1">
    <property type="nucleotide sequence ID" value="NZ_JAEVHL010000280.1"/>
</dbReference>
<accession>A0ABS1YPM5</accession>
<proteinExistence type="predicted"/>
<comment type="caution">
    <text evidence="1">The sequence shown here is derived from an EMBL/GenBank/DDBJ whole genome shotgun (WGS) entry which is preliminary data.</text>
</comment>
<evidence type="ECO:0000313" key="2">
    <source>
        <dbReference type="Proteomes" id="UP000622245"/>
    </source>
</evidence>
<protein>
    <submittedName>
        <fullName evidence="1">Uncharacterized protein</fullName>
    </submittedName>
</protein>
<sequence>MYAEPALLADPQRSGHEDVNVVGEIGRMDDTVQMSGRRASDHHSGR</sequence>
<gene>
    <name evidence="1" type="ORF">JM949_31290</name>
</gene>
<keyword evidence="2" id="KW-1185">Reference proteome</keyword>
<evidence type="ECO:0000313" key="1">
    <source>
        <dbReference type="EMBL" id="MBM0279399.1"/>
    </source>
</evidence>
<name>A0ABS1YPM5_9ACTN</name>